<protein>
    <submittedName>
        <fullName evidence="2">Uncharacterized protein</fullName>
    </submittedName>
</protein>
<feature type="region of interest" description="Disordered" evidence="1">
    <location>
        <begin position="41"/>
        <end position="162"/>
    </location>
</feature>
<proteinExistence type="predicted"/>
<feature type="compositionally biased region" description="Gly residues" evidence="1">
    <location>
        <begin position="446"/>
        <end position="455"/>
    </location>
</feature>
<reference evidence="2" key="1">
    <citation type="submission" date="2021-01" db="EMBL/GenBank/DDBJ databases">
        <authorList>
            <person name="Corre E."/>
            <person name="Pelletier E."/>
            <person name="Niang G."/>
            <person name="Scheremetjew M."/>
            <person name="Finn R."/>
            <person name="Kale V."/>
            <person name="Holt S."/>
            <person name="Cochrane G."/>
            <person name="Meng A."/>
            <person name="Brown T."/>
            <person name="Cohen L."/>
        </authorList>
    </citation>
    <scope>NUCLEOTIDE SEQUENCE</scope>
    <source>
        <strain evidence="2">379</strain>
    </source>
</reference>
<sequence>MLSPVRSRPPGDEEWSLLSSCIGDMEETDLLAFDEDLADASVWEENDMGTGPDGKMAMLPECPSPTPMSPISKPLPANPPRLQRQRGGGRRRPLSPPPTRGRAAHDEGARTPPRRQCPLNPQGTPRAELLGLSPSEVLRQCGDTPSREALARASRSKGGTRALRRGLAQDLFGEALDGVALDGVGSSLDLAPEETPPPQGGGLGECDYRGVPRLVRKLSFGAPPLAEESDSMERARLVEPSSRRTASPFGTLKPPPGNLASLRVINRMVNHSPRPPQQRGRAARPPAPPKPASSIGKRGAAKRAAPAPSPAAAPPAAASPASAAASAETPTKGVRGLRRVGESLRPGAPRPGESAAAGGAEGGERRLAEGGGLALGAAQPAARVSFGTVGGITLLTPAAKRAAEAKPASKPATAPPKRLSPRRLVAHATPTGRPGITFRSMKPRGGSLGTAGDGK</sequence>
<evidence type="ECO:0000256" key="1">
    <source>
        <dbReference type="SAM" id="MobiDB-lite"/>
    </source>
</evidence>
<accession>A0A7S3WNW1</accession>
<name>A0A7S3WNW1_EMIHU</name>
<evidence type="ECO:0000313" key="2">
    <source>
        <dbReference type="EMBL" id="CAE0569567.1"/>
    </source>
</evidence>
<feature type="region of interest" description="Disordered" evidence="1">
    <location>
        <begin position="400"/>
        <end position="455"/>
    </location>
</feature>
<dbReference type="EMBL" id="HBIR01038038">
    <property type="protein sequence ID" value="CAE0569567.1"/>
    <property type="molecule type" value="Transcribed_RNA"/>
</dbReference>
<feature type="region of interest" description="Disordered" evidence="1">
    <location>
        <begin position="220"/>
        <end position="366"/>
    </location>
</feature>
<feature type="region of interest" description="Disordered" evidence="1">
    <location>
        <begin position="187"/>
        <end position="208"/>
    </location>
</feature>
<dbReference type="AlphaFoldDB" id="A0A7S3WNW1"/>
<feature type="compositionally biased region" description="Low complexity" evidence="1">
    <location>
        <begin position="345"/>
        <end position="358"/>
    </location>
</feature>
<feature type="compositionally biased region" description="Low complexity" evidence="1">
    <location>
        <begin position="400"/>
        <end position="417"/>
    </location>
</feature>
<feature type="compositionally biased region" description="Basic residues" evidence="1">
    <location>
        <begin position="83"/>
        <end position="93"/>
    </location>
</feature>
<feature type="compositionally biased region" description="Low complexity" evidence="1">
    <location>
        <begin position="314"/>
        <end position="327"/>
    </location>
</feature>
<organism evidence="2">
    <name type="scientific">Emiliania huxleyi</name>
    <name type="common">Coccolithophore</name>
    <name type="synonym">Pontosphaera huxleyi</name>
    <dbReference type="NCBI Taxonomy" id="2903"/>
    <lineage>
        <taxon>Eukaryota</taxon>
        <taxon>Haptista</taxon>
        <taxon>Haptophyta</taxon>
        <taxon>Prymnesiophyceae</taxon>
        <taxon>Isochrysidales</taxon>
        <taxon>Noelaerhabdaceae</taxon>
        <taxon>Emiliania</taxon>
    </lineage>
</organism>
<gene>
    <name evidence="2" type="ORF">EHUX00137_LOCUS29684</name>
</gene>